<dbReference type="AlphaFoldDB" id="A0A1G9JIR9"/>
<keyword evidence="2" id="KW-1185">Reference proteome</keyword>
<organism evidence="1 2">
    <name type="scientific">Paracoccus chinensis</name>
    <dbReference type="NCBI Taxonomy" id="525640"/>
    <lineage>
        <taxon>Bacteria</taxon>
        <taxon>Pseudomonadati</taxon>
        <taxon>Pseudomonadota</taxon>
        <taxon>Alphaproteobacteria</taxon>
        <taxon>Rhodobacterales</taxon>
        <taxon>Paracoccaceae</taxon>
        <taxon>Paracoccus</taxon>
    </lineage>
</organism>
<evidence type="ECO:0000313" key="1">
    <source>
        <dbReference type="EMBL" id="SDL37388.1"/>
    </source>
</evidence>
<accession>A0A1G9JIR9</accession>
<sequence>MAFGIMIRNGKNEVVIDADYSGLYVLREFNASQTFQTSAANKPSYYRFIPPRNDPTSLLAVRLDDGDKIFGGPLMFYSNRQTLTFREITTFARNAPPSSGYGFEVFNAARELCYSTARSLAPVSRILSFAGANGGSTMGDERTIGTAAVTARERWMILSPVSYGAERQPRSPTASYAYRYVGGLRRDSATQVSFIHAAISREDVGGSTPTASWTVSPQSILFFDGA</sequence>
<name>A0A1G9JIR9_9RHOB</name>
<gene>
    <name evidence="1" type="ORF">SAMN04487971_109153</name>
</gene>
<protein>
    <submittedName>
        <fullName evidence="1">Uncharacterized protein</fullName>
    </submittedName>
</protein>
<dbReference type="RefSeq" id="WP_090756074.1">
    <property type="nucleotide sequence ID" value="NZ_FNGE01000009.1"/>
</dbReference>
<dbReference type="Proteomes" id="UP000199555">
    <property type="component" value="Unassembled WGS sequence"/>
</dbReference>
<evidence type="ECO:0000313" key="2">
    <source>
        <dbReference type="Proteomes" id="UP000199555"/>
    </source>
</evidence>
<reference evidence="2" key="1">
    <citation type="submission" date="2016-10" db="EMBL/GenBank/DDBJ databases">
        <authorList>
            <person name="Varghese N."/>
            <person name="Submissions S."/>
        </authorList>
    </citation>
    <scope>NUCLEOTIDE SEQUENCE [LARGE SCALE GENOMIC DNA]</scope>
    <source>
        <strain evidence="2">CGMCC 1.7655</strain>
    </source>
</reference>
<dbReference type="EMBL" id="FNGE01000009">
    <property type="protein sequence ID" value="SDL37388.1"/>
    <property type="molecule type" value="Genomic_DNA"/>
</dbReference>
<dbReference type="OrthoDB" id="9982864at2"/>
<dbReference type="STRING" id="525640.SAMN04487971_109153"/>
<proteinExistence type="predicted"/>